<dbReference type="PANTHER" id="PTHR45677">
    <property type="entry name" value="GLUTAMATE DECARBOXYLASE-RELATED"/>
    <property type="match status" value="1"/>
</dbReference>
<dbReference type="Gene3D" id="3.40.640.10">
    <property type="entry name" value="Type I PLP-dependent aspartate aminotransferase-like (Major domain)"/>
    <property type="match status" value="1"/>
</dbReference>
<dbReference type="Proteomes" id="UP001241758">
    <property type="component" value="Unassembled WGS sequence"/>
</dbReference>
<dbReference type="Gene3D" id="3.90.1150.10">
    <property type="entry name" value="Aspartate Aminotransferase, domain 1"/>
    <property type="match status" value="1"/>
</dbReference>
<reference evidence="7 8" key="1">
    <citation type="submission" date="2023-05" db="EMBL/GenBank/DDBJ databases">
        <title>Actinoplanes sp. NEAU-A12 genome sequencing.</title>
        <authorList>
            <person name="Wang Z.-S."/>
        </authorList>
    </citation>
    <scope>NUCLEOTIDE SEQUENCE [LARGE SCALE GENOMIC DNA]</scope>
    <source>
        <strain evidence="7 8">NEAU-A12</strain>
    </source>
</reference>
<evidence type="ECO:0000256" key="5">
    <source>
        <dbReference type="ARBA" id="ARBA00023239"/>
    </source>
</evidence>
<dbReference type="InterPro" id="IPR010977">
    <property type="entry name" value="Aromatic_deC"/>
</dbReference>
<evidence type="ECO:0000313" key="7">
    <source>
        <dbReference type="EMBL" id="MDI6103189.1"/>
    </source>
</evidence>
<dbReference type="InterPro" id="IPR015424">
    <property type="entry name" value="PyrdxlP-dep_Trfase"/>
</dbReference>
<keyword evidence="7" id="KW-0808">Transferase</keyword>
<dbReference type="PRINTS" id="PR00800">
    <property type="entry name" value="YHDCRBOXLASE"/>
</dbReference>
<dbReference type="InterPro" id="IPR015421">
    <property type="entry name" value="PyrdxlP-dep_Trfase_major"/>
</dbReference>
<dbReference type="Gene3D" id="1.20.1650.10">
    <property type="entry name" value="PLP-dependent transferases"/>
    <property type="match status" value="1"/>
</dbReference>
<dbReference type="SUPFAM" id="SSF53383">
    <property type="entry name" value="PLP-dependent transferases"/>
    <property type="match status" value="1"/>
</dbReference>
<keyword evidence="4 6" id="KW-0663">Pyridoxal phosphate</keyword>
<protein>
    <submittedName>
        <fullName evidence="7">Aspartate aminotransferase family protein</fullName>
    </submittedName>
</protein>
<evidence type="ECO:0000256" key="2">
    <source>
        <dbReference type="ARBA" id="ARBA00009533"/>
    </source>
</evidence>
<evidence type="ECO:0000313" key="8">
    <source>
        <dbReference type="Proteomes" id="UP001241758"/>
    </source>
</evidence>
<comment type="cofactor">
    <cofactor evidence="1 6">
        <name>pyridoxal 5'-phosphate</name>
        <dbReference type="ChEBI" id="CHEBI:597326"/>
    </cofactor>
</comment>
<dbReference type="InterPro" id="IPR002129">
    <property type="entry name" value="PyrdxlP-dep_de-COase"/>
</dbReference>
<evidence type="ECO:0000256" key="3">
    <source>
        <dbReference type="ARBA" id="ARBA00022793"/>
    </source>
</evidence>
<sequence length="488" mass="52534">MERSESPHLFSGSTLDGYTSGVWHASALLADRVKAVRQPYSGAGVAELQEQVDAVDLDRPLGDTGAALHEVARLYLDNAVWFHEPTYVAHLNCPVAIPALSAEVLISAVNSSVDTWDQSTAGTLIERRLIDWTAGRIGFGPDADGIFTSGGTQSNLQALLLAREEALVGLDRKDAIPQLRIFATTESHFSVSKSAGILGMAADAVVGVATDGTGRMDPGALVAAIDGVRRDGGIPMAVVATAGTTDLGRLDPVDAIGAICGDQGIWFHVDAAYGCGLLVSPRRRHLLDGIEKADSVTVDFHKSYFQPVSSSAIVVRRGETMRRIAVHADYLNPRTAAVPNQVDKSLQTTRRFDALKLWMTLRTMGAEQIGDMFDTVVDRAHETYLQIDDDADFEAVAAPTLSTVLFRYRPAGMSVAECDELMPKLRQRLFYGGQAIVAGTTVGGHYWLKFTLLNPNTTMTHIRSVLDLIRGIGQEMTGERDQAAAVMA</sequence>
<name>A0ABT6WU14_9ACTN</name>
<evidence type="ECO:0000256" key="1">
    <source>
        <dbReference type="ARBA" id="ARBA00001933"/>
    </source>
</evidence>
<comment type="similarity">
    <text evidence="2 6">Belongs to the group II decarboxylase family.</text>
</comment>
<dbReference type="GO" id="GO:0008483">
    <property type="term" value="F:transaminase activity"/>
    <property type="evidence" value="ECO:0007669"/>
    <property type="project" value="UniProtKB-KW"/>
</dbReference>
<organism evidence="7 8">
    <name type="scientific">Actinoplanes sandaracinus</name>
    <dbReference type="NCBI Taxonomy" id="3045177"/>
    <lineage>
        <taxon>Bacteria</taxon>
        <taxon>Bacillati</taxon>
        <taxon>Actinomycetota</taxon>
        <taxon>Actinomycetes</taxon>
        <taxon>Micromonosporales</taxon>
        <taxon>Micromonosporaceae</taxon>
        <taxon>Actinoplanes</taxon>
    </lineage>
</organism>
<accession>A0ABT6WU14</accession>
<evidence type="ECO:0000256" key="6">
    <source>
        <dbReference type="RuleBase" id="RU000382"/>
    </source>
</evidence>
<gene>
    <name evidence="7" type="ORF">QLQ12_31735</name>
</gene>
<dbReference type="PANTHER" id="PTHR45677:SF8">
    <property type="entry name" value="CYSTEINE SULFINIC ACID DECARBOXYLASE"/>
    <property type="match status" value="1"/>
</dbReference>
<dbReference type="EMBL" id="JASCTH010000024">
    <property type="protein sequence ID" value="MDI6103189.1"/>
    <property type="molecule type" value="Genomic_DNA"/>
</dbReference>
<proteinExistence type="inferred from homology"/>
<dbReference type="RefSeq" id="WP_282764202.1">
    <property type="nucleotide sequence ID" value="NZ_JASCTH010000024.1"/>
</dbReference>
<keyword evidence="3" id="KW-0210">Decarboxylase</keyword>
<dbReference type="InterPro" id="IPR015422">
    <property type="entry name" value="PyrdxlP-dep_Trfase_small"/>
</dbReference>
<dbReference type="Pfam" id="PF00282">
    <property type="entry name" value="Pyridoxal_deC"/>
    <property type="match status" value="1"/>
</dbReference>
<dbReference type="CDD" id="cd06450">
    <property type="entry name" value="DOPA_deC_like"/>
    <property type="match status" value="1"/>
</dbReference>
<keyword evidence="8" id="KW-1185">Reference proteome</keyword>
<keyword evidence="5 6" id="KW-0456">Lyase</keyword>
<comment type="caution">
    <text evidence="7">The sequence shown here is derived from an EMBL/GenBank/DDBJ whole genome shotgun (WGS) entry which is preliminary data.</text>
</comment>
<evidence type="ECO:0000256" key="4">
    <source>
        <dbReference type="ARBA" id="ARBA00022898"/>
    </source>
</evidence>
<keyword evidence="7" id="KW-0032">Aminotransferase</keyword>